<dbReference type="PANTHER" id="PTHR12774">
    <property type="entry name" value="PEROXISOMAL BIOGENESIS FACTOR 19"/>
    <property type="match status" value="1"/>
</dbReference>
<feature type="compositionally biased region" description="Gly residues" evidence="1">
    <location>
        <begin position="88"/>
        <end position="98"/>
    </location>
</feature>
<evidence type="ECO:0000313" key="2">
    <source>
        <dbReference type="EMBL" id="PNH06802.1"/>
    </source>
</evidence>
<keyword evidence="3" id="KW-1185">Reference proteome</keyword>
<sequence length="119" mass="12799">AHTQEIRDRYPPWLESHQGVVPPEDYRRYVGQYEAVQRVCAHYETAPTDCAKLMDLIQEMQTYGDPPGDIVEEITGGAGRDLNSILGGADGGEGGDAAGGPVAPALEELSGELDKCKVQ</sequence>
<organism evidence="2 3">
    <name type="scientific">Tetrabaena socialis</name>
    <dbReference type="NCBI Taxonomy" id="47790"/>
    <lineage>
        <taxon>Eukaryota</taxon>
        <taxon>Viridiplantae</taxon>
        <taxon>Chlorophyta</taxon>
        <taxon>core chlorophytes</taxon>
        <taxon>Chlorophyceae</taxon>
        <taxon>CS clade</taxon>
        <taxon>Chlamydomonadales</taxon>
        <taxon>Tetrabaenaceae</taxon>
        <taxon>Tetrabaena</taxon>
    </lineage>
</organism>
<dbReference type="OrthoDB" id="21292at2759"/>
<dbReference type="GO" id="GO:0005778">
    <property type="term" value="C:peroxisomal membrane"/>
    <property type="evidence" value="ECO:0007669"/>
    <property type="project" value="TreeGrafter"/>
</dbReference>
<dbReference type="AlphaFoldDB" id="A0A2J8A2Q5"/>
<feature type="region of interest" description="Disordered" evidence="1">
    <location>
        <begin position="84"/>
        <end position="103"/>
    </location>
</feature>
<dbReference type="GO" id="GO:0045046">
    <property type="term" value="P:protein import into peroxisome membrane"/>
    <property type="evidence" value="ECO:0007669"/>
    <property type="project" value="TreeGrafter"/>
</dbReference>
<dbReference type="Proteomes" id="UP000236333">
    <property type="component" value="Unassembled WGS sequence"/>
</dbReference>
<feature type="non-terminal residue" evidence="2">
    <location>
        <position position="1"/>
    </location>
</feature>
<dbReference type="InterPro" id="IPR006708">
    <property type="entry name" value="Pex19"/>
</dbReference>
<proteinExistence type="predicted"/>
<evidence type="ECO:0000313" key="3">
    <source>
        <dbReference type="Proteomes" id="UP000236333"/>
    </source>
</evidence>
<name>A0A2J8A2Q5_9CHLO</name>
<dbReference type="Gene3D" id="1.20.120.900">
    <property type="entry name" value="Pex19, mPTS binding domain"/>
    <property type="match status" value="1"/>
</dbReference>
<gene>
    <name evidence="2" type="ORF">TSOC_006782</name>
</gene>
<dbReference type="InterPro" id="IPR038322">
    <property type="entry name" value="Pex19_C_sf"/>
</dbReference>
<protein>
    <submittedName>
        <fullName evidence="2">Peroxisome biogenesis protein 19-1</fullName>
    </submittedName>
</protein>
<accession>A0A2J8A2Q5</accession>
<evidence type="ECO:0000256" key="1">
    <source>
        <dbReference type="SAM" id="MobiDB-lite"/>
    </source>
</evidence>
<dbReference type="EMBL" id="PGGS01000214">
    <property type="protein sequence ID" value="PNH06802.1"/>
    <property type="molecule type" value="Genomic_DNA"/>
</dbReference>
<dbReference type="Pfam" id="PF04614">
    <property type="entry name" value="Pex19"/>
    <property type="match status" value="1"/>
</dbReference>
<dbReference type="PANTHER" id="PTHR12774:SF2">
    <property type="entry name" value="PEROXISOMAL BIOGENESIS FACTOR 19"/>
    <property type="match status" value="1"/>
</dbReference>
<reference evidence="2 3" key="1">
    <citation type="journal article" date="2017" name="Mol. Biol. Evol.">
        <title>The 4-celled Tetrabaena socialis nuclear genome reveals the essential components for genetic control of cell number at the origin of multicellularity in the volvocine lineage.</title>
        <authorList>
            <person name="Featherston J."/>
            <person name="Arakaki Y."/>
            <person name="Hanschen E.R."/>
            <person name="Ferris P.J."/>
            <person name="Michod R.E."/>
            <person name="Olson B.J.S.C."/>
            <person name="Nozaki H."/>
            <person name="Durand P.M."/>
        </authorList>
    </citation>
    <scope>NUCLEOTIDE SEQUENCE [LARGE SCALE GENOMIC DNA]</scope>
    <source>
        <strain evidence="2 3">NIES-571</strain>
    </source>
</reference>
<comment type="caution">
    <text evidence="2">The sequence shown here is derived from an EMBL/GenBank/DDBJ whole genome shotgun (WGS) entry which is preliminary data.</text>
</comment>
<dbReference type="GO" id="GO:0033328">
    <property type="term" value="F:peroxisome membrane targeting sequence binding"/>
    <property type="evidence" value="ECO:0007669"/>
    <property type="project" value="TreeGrafter"/>
</dbReference>